<accession>A0A2W5TS43</accession>
<protein>
    <submittedName>
        <fullName evidence="1">Uncharacterized protein</fullName>
    </submittedName>
</protein>
<name>A0A2W5TS43_9BACT</name>
<evidence type="ECO:0000313" key="2">
    <source>
        <dbReference type="Proteomes" id="UP000249061"/>
    </source>
</evidence>
<organism evidence="1 2">
    <name type="scientific">Archangium gephyra</name>
    <dbReference type="NCBI Taxonomy" id="48"/>
    <lineage>
        <taxon>Bacteria</taxon>
        <taxon>Pseudomonadati</taxon>
        <taxon>Myxococcota</taxon>
        <taxon>Myxococcia</taxon>
        <taxon>Myxococcales</taxon>
        <taxon>Cystobacterineae</taxon>
        <taxon>Archangiaceae</taxon>
        <taxon>Archangium</taxon>
    </lineage>
</organism>
<dbReference type="Proteomes" id="UP000249061">
    <property type="component" value="Unassembled WGS sequence"/>
</dbReference>
<sequence>MAAKKKTGSTHKHLLPVPDSREAALAWFANLSNRIAEAGVPELQLLITEARTYDLVGLAEVLGDDQQVIELNRAANELIEAGLDTFGASSPQGFQLQILRDILNDS</sequence>
<gene>
    <name evidence="1" type="ORF">DI536_07705</name>
</gene>
<dbReference type="EMBL" id="QFQP01000004">
    <property type="protein sequence ID" value="PZR16163.1"/>
    <property type="molecule type" value="Genomic_DNA"/>
</dbReference>
<proteinExistence type="predicted"/>
<evidence type="ECO:0000313" key="1">
    <source>
        <dbReference type="EMBL" id="PZR16163.1"/>
    </source>
</evidence>
<comment type="caution">
    <text evidence="1">The sequence shown here is derived from an EMBL/GenBank/DDBJ whole genome shotgun (WGS) entry which is preliminary data.</text>
</comment>
<dbReference type="AlphaFoldDB" id="A0A2W5TS43"/>
<reference evidence="1 2" key="1">
    <citation type="submission" date="2017-08" db="EMBL/GenBank/DDBJ databases">
        <title>Infants hospitalized years apart are colonized by the same room-sourced microbial strains.</title>
        <authorList>
            <person name="Brooks B."/>
            <person name="Olm M.R."/>
            <person name="Firek B.A."/>
            <person name="Baker R."/>
            <person name="Thomas B.C."/>
            <person name="Morowitz M.J."/>
            <person name="Banfield J.F."/>
        </authorList>
    </citation>
    <scope>NUCLEOTIDE SEQUENCE [LARGE SCALE GENOMIC DNA]</scope>
    <source>
        <strain evidence="1">S2_003_000_R2_14</strain>
    </source>
</reference>